<evidence type="ECO:0000313" key="2">
    <source>
        <dbReference type="Proteomes" id="UP000635565"/>
    </source>
</evidence>
<evidence type="ECO:0008006" key="3">
    <source>
        <dbReference type="Google" id="ProtNLM"/>
    </source>
</evidence>
<dbReference type="Proteomes" id="UP000635565">
    <property type="component" value="Unassembled WGS sequence"/>
</dbReference>
<sequence>MTMTIPCVLGSARQGLPLTDRTNVMLMQALSGGSNTASYFQKQYALKRFVAWVNAGGAAVWTAGTDNQGNPIFSAQQPNSPLRMQLSTLPAQQVLHGQQPPHQFTFQGQSYNVVGSLTGTLSYSTDPLWYVEVPLGVAEAVPISQLASIAWAGLVRPLLQGFLNGIRSCFTALTEAGEVTAEITADAAAAAAEEASVDAVVVEDVAVSMTAGVAAFAGIALLAAIPIIIELLAHSSYHSIKLYNLTDYDIIWSPPYLDEGVLNAAPVTAQGASSYNFVIPARSLYSPDPTIPPVPVVHEADFSFVSTSDFKGIGYAMPFTFTPPAQPGNMLATTSLLFDIPWAGDNSLYVTFTPQQSLARFYSEFEGKNTLTQMRSLHSVQGQPIIATLTYDYLNSEHPGPDGQSGYIYNSLVVFAPLAT</sequence>
<evidence type="ECO:0000313" key="1">
    <source>
        <dbReference type="EMBL" id="GHO85756.1"/>
    </source>
</evidence>
<dbReference type="EMBL" id="BNJJ01000010">
    <property type="protein sequence ID" value="GHO85756.1"/>
    <property type="molecule type" value="Genomic_DNA"/>
</dbReference>
<proteinExistence type="predicted"/>
<keyword evidence="2" id="KW-1185">Reference proteome</keyword>
<comment type="caution">
    <text evidence="1">The sequence shown here is derived from an EMBL/GenBank/DDBJ whole genome shotgun (WGS) entry which is preliminary data.</text>
</comment>
<name>A0ABQ3VKY8_9CHLR</name>
<protein>
    <recommendedName>
        <fullName evidence="3">TULIP family P47-like protein</fullName>
    </recommendedName>
</protein>
<accession>A0ABQ3VKY8</accession>
<organism evidence="1 2">
    <name type="scientific">Dictyobacter formicarum</name>
    <dbReference type="NCBI Taxonomy" id="2778368"/>
    <lineage>
        <taxon>Bacteria</taxon>
        <taxon>Bacillati</taxon>
        <taxon>Chloroflexota</taxon>
        <taxon>Ktedonobacteria</taxon>
        <taxon>Ktedonobacterales</taxon>
        <taxon>Dictyobacteraceae</taxon>
        <taxon>Dictyobacter</taxon>
    </lineage>
</organism>
<gene>
    <name evidence="1" type="ORF">KSZ_37620</name>
</gene>
<dbReference type="RefSeq" id="WP_201363399.1">
    <property type="nucleotide sequence ID" value="NZ_BNJJ01000010.1"/>
</dbReference>
<reference evidence="1 2" key="1">
    <citation type="journal article" date="2021" name="Int. J. Syst. Evol. Microbiol.">
        <title>Reticulibacter mediterranei gen. nov., sp. nov., within the new family Reticulibacteraceae fam. nov., and Ktedonospora formicarum gen. nov., sp. nov., Ktedonobacter robiniae sp. nov., Dictyobacter formicarum sp. nov. and Dictyobacter arantiisoli sp. nov., belonging to the class Ktedonobacteria.</title>
        <authorList>
            <person name="Yabe S."/>
            <person name="Zheng Y."/>
            <person name="Wang C.M."/>
            <person name="Sakai Y."/>
            <person name="Abe K."/>
            <person name="Yokota A."/>
            <person name="Donadio S."/>
            <person name="Cavaletti L."/>
            <person name="Monciardini P."/>
        </authorList>
    </citation>
    <scope>NUCLEOTIDE SEQUENCE [LARGE SCALE GENOMIC DNA]</scope>
    <source>
        <strain evidence="1 2">SOSP1-9</strain>
    </source>
</reference>